<evidence type="ECO:0000313" key="8">
    <source>
        <dbReference type="Proteomes" id="UP000663864"/>
    </source>
</evidence>
<comment type="similarity">
    <text evidence="1">Belongs to the IAP family.</text>
</comment>
<dbReference type="SUPFAM" id="SSF57924">
    <property type="entry name" value="Inhibitor of apoptosis (IAP) repeat"/>
    <property type="match status" value="3"/>
</dbReference>
<dbReference type="Gene3D" id="1.10.1170.10">
    <property type="entry name" value="Inhibitor Of Apoptosis Protein (2mihbC-IAP-1), Chain A"/>
    <property type="match status" value="3"/>
</dbReference>
<dbReference type="GO" id="GO:0005737">
    <property type="term" value="C:cytoplasm"/>
    <property type="evidence" value="ECO:0007669"/>
    <property type="project" value="TreeGrafter"/>
</dbReference>
<evidence type="ECO:0000313" key="7">
    <source>
        <dbReference type="EMBL" id="CAF0939438.1"/>
    </source>
</evidence>
<organism evidence="7 8">
    <name type="scientific">Rotaria sordida</name>
    <dbReference type="NCBI Taxonomy" id="392033"/>
    <lineage>
        <taxon>Eukaryota</taxon>
        <taxon>Metazoa</taxon>
        <taxon>Spiralia</taxon>
        <taxon>Gnathifera</taxon>
        <taxon>Rotifera</taxon>
        <taxon>Eurotatoria</taxon>
        <taxon>Bdelloidea</taxon>
        <taxon>Philodinida</taxon>
        <taxon>Philodinidae</taxon>
        <taxon>Rotaria</taxon>
    </lineage>
</organism>
<dbReference type="InterPro" id="IPR001370">
    <property type="entry name" value="BIR_rpt"/>
</dbReference>
<keyword evidence="3 5" id="KW-0863">Zinc-finger</keyword>
<dbReference type="FunFam" id="1.10.1170.10:FF:000002">
    <property type="entry name" value="Baculoviral IAP repeat containing 7"/>
    <property type="match status" value="1"/>
</dbReference>
<keyword evidence="4" id="KW-0862">Zinc</keyword>
<dbReference type="InterPro" id="IPR013083">
    <property type="entry name" value="Znf_RING/FYVE/PHD"/>
</dbReference>
<dbReference type="GO" id="GO:0005634">
    <property type="term" value="C:nucleus"/>
    <property type="evidence" value="ECO:0007669"/>
    <property type="project" value="TreeGrafter"/>
</dbReference>
<dbReference type="Pfam" id="PF00653">
    <property type="entry name" value="BIR"/>
    <property type="match status" value="3"/>
</dbReference>
<accession>A0A814CFL3</accession>
<evidence type="ECO:0000256" key="5">
    <source>
        <dbReference type="PROSITE-ProRule" id="PRU00175"/>
    </source>
</evidence>
<name>A0A814CFL3_9BILA</name>
<evidence type="ECO:0000259" key="6">
    <source>
        <dbReference type="PROSITE" id="PS50089"/>
    </source>
</evidence>
<dbReference type="InterPro" id="IPR050784">
    <property type="entry name" value="IAP"/>
</dbReference>
<evidence type="ECO:0000256" key="3">
    <source>
        <dbReference type="ARBA" id="ARBA00022771"/>
    </source>
</evidence>
<reference evidence="7" key="1">
    <citation type="submission" date="2021-02" db="EMBL/GenBank/DDBJ databases">
        <authorList>
            <person name="Nowell W R."/>
        </authorList>
    </citation>
    <scope>NUCLEOTIDE SEQUENCE</scope>
</reference>
<dbReference type="GO" id="GO:0008270">
    <property type="term" value="F:zinc ion binding"/>
    <property type="evidence" value="ECO:0007669"/>
    <property type="project" value="UniProtKB-KW"/>
</dbReference>
<evidence type="ECO:0000256" key="1">
    <source>
        <dbReference type="ARBA" id="ARBA00006672"/>
    </source>
</evidence>
<protein>
    <recommendedName>
        <fullName evidence="6">RING-type domain-containing protein</fullName>
    </recommendedName>
</protein>
<dbReference type="PROSITE" id="PS50089">
    <property type="entry name" value="ZF_RING_2"/>
    <property type="match status" value="1"/>
</dbReference>
<dbReference type="SMART" id="SM00238">
    <property type="entry name" value="BIR"/>
    <property type="match status" value="3"/>
</dbReference>
<dbReference type="PANTHER" id="PTHR10044">
    <property type="entry name" value="INHIBITOR OF APOPTOSIS"/>
    <property type="match status" value="1"/>
</dbReference>
<dbReference type="Pfam" id="PF13920">
    <property type="entry name" value="zf-C3HC4_3"/>
    <property type="match status" value="1"/>
</dbReference>
<dbReference type="AlphaFoldDB" id="A0A814CFL3"/>
<feature type="domain" description="RING-type" evidence="6">
    <location>
        <begin position="510"/>
        <end position="545"/>
    </location>
</feature>
<gene>
    <name evidence="7" type="ORF">ZHD862_LOCUS9383</name>
</gene>
<dbReference type="Gene3D" id="3.30.40.10">
    <property type="entry name" value="Zinc/RING finger domain, C3HC4 (zinc finger)"/>
    <property type="match status" value="1"/>
</dbReference>
<evidence type="ECO:0000256" key="4">
    <source>
        <dbReference type="ARBA" id="ARBA00022833"/>
    </source>
</evidence>
<dbReference type="GO" id="GO:0051726">
    <property type="term" value="P:regulation of cell cycle"/>
    <property type="evidence" value="ECO:0007669"/>
    <property type="project" value="TreeGrafter"/>
</dbReference>
<dbReference type="Proteomes" id="UP000663864">
    <property type="component" value="Unassembled WGS sequence"/>
</dbReference>
<evidence type="ECO:0000256" key="2">
    <source>
        <dbReference type="ARBA" id="ARBA00022723"/>
    </source>
</evidence>
<comment type="caution">
    <text evidence="7">The sequence shown here is derived from an EMBL/GenBank/DDBJ whole genome shotgun (WGS) entry which is preliminary data.</text>
</comment>
<dbReference type="PANTHER" id="PTHR10044:SF139">
    <property type="entry name" value="DEATH-ASSOCIATED INHIBITOR OF APOPTOSIS 2"/>
    <property type="match status" value="1"/>
</dbReference>
<dbReference type="PROSITE" id="PS50143">
    <property type="entry name" value="BIR_REPEAT_2"/>
    <property type="match status" value="3"/>
</dbReference>
<sequence length="556" mass="63883">MAIKVLSSTKIRQRNAVGNESIYNDVKSVKSGLRRLATFRTSKGPNYPIFSKGLLAKAGFSYIETTDTVKCDGCSFEYKSSASNFNPIEEHIKQSSKCQFVLDQEKLLSKNDQRTTYLTSNSLQINVVEFNRQQEIDHNENTHDDSFSLQKSFLNSMTHETIVKLRTNTFSNWPLITPMAQDMIIAGWAYTNIADRVICIHCNTLFHKWIKTDRPYELHRLKSPQCPFVLLTEKNSSNSSTTNIIITTEPNTQTIVEAMNTAYSLAYRRNETFHNWPLTKENPLPSVESFVDAGFFYTGEKTIVKCFYCNGALRNWQNGDDPKVEHCRWYPECAYIRQYVGEDLYQAIQRKNRELKSQQTNKSNTNGQDSTITPWTDDEIDKMVKARLDLPIVEKLRKLGFTMAIIRKAFEIQLKNKHDDFQSDNDLRMACLMLHQQVKLINGNENNLLIPQDWMKKYIEDQEQDMEQSKVQKSQTSQPQIKNIEIPKASSPIVTRPKIIQEKDEEAMPCLLCLTTERQVACLPCGHLTSCVACGHSLKVCPLCRAVVKAFVRIYV</sequence>
<dbReference type="InterPro" id="IPR001841">
    <property type="entry name" value="Znf_RING"/>
</dbReference>
<dbReference type="EMBL" id="CAJNOT010000319">
    <property type="protein sequence ID" value="CAF0939438.1"/>
    <property type="molecule type" value="Genomic_DNA"/>
</dbReference>
<proteinExistence type="inferred from homology"/>
<keyword evidence="2" id="KW-0479">Metal-binding</keyword>
<dbReference type="CDD" id="cd00022">
    <property type="entry name" value="BIR"/>
    <property type="match status" value="2"/>
</dbReference>